<dbReference type="GO" id="GO:0032259">
    <property type="term" value="P:methylation"/>
    <property type="evidence" value="ECO:0007669"/>
    <property type="project" value="UniProtKB-KW"/>
</dbReference>
<organism evidence="2 3">
    <name type="scientific">Nonomuraea soli</name>
    <dbReference type="NCBI Taxonomy" id="1032476"/>
    <lineage>
        <taxon>Bacteria</taxon>
        <taxon>Bacillati</taxon>
        <taxon>Actinomycetota</taxon>
        <taxon>Actinomycetes</taxon>
        <taxon>Streptosporangiales</taxon>
        <taxon>Streptosporangiaceae</taxon>
        <taxon>Nonomuraea</taxon>
    </lineage>
</organism>
<evidence type="ECO:0000313" key="2">
    <source>
        <dbReference type="EMBL" id="MBA2896968.1"/>
    </source>
</evidence>
<dbReference type="Proteomes" id="UP000530928">
    <property type="component" value="Unassembled WGS sequence"/>
</dbReference>
<sequence>MTWTRHEPYETYVGRWSRRLAPIFLDRLPAAAGAAWCDVGCGSGALAHTIIDRREPALVLGVDPSPGFLRGAALRHDRRFAVVVGTAGAIPAASGQFDRVVSALALNFVPDPEQALREMRRVCRPGAVIGAYVWDYTDGMEFMRLFWEAAAALDPEAPGEDFPICRPGPLRALFGTAQLKDVEVAPIETLTVFPDFDAFWQPFLGGAGVAPAYVASLPEDHRERLRERLRATLPGGVIELTARAWAVTGRAE</sequence>
<comment type="caution">
    <text evidence="2">The sequence shown here is derived from an EMBL/GenBank/DDBJ whole genome shotgun (WGS) entry which is preliminary data.</text>
</comment>
<keyword evidence="2" id="KW-0808">Transferase</keyword>
<dbReference type="PANTHER" id="PTHR43591">
    <property type="entry name" value="METHYLTRANSFERASE"/>
    <property type="match status" value="1"/>
</dbReference>
<feature type="domain" description="Methyltransferase type 11" evidence="1">
    <location>
        <begin position="38"/>
        <end position="128"/>
    </location>
</feature>
<dbReference type="GO" id="GO:0008757">
    <property type="term" value="F:S-adenosylmethionine-dependent methyltransferase activity"/>
    <property type="evidence" value="ECO:0007669"/>
    <property type="project" value="InterPro"/>
</dbReference>
<dbReference type="RefSeq" id="WP_181615698.1">
    <property type="nucleotide sequence ID" value="NZ_BAABAM010000010.1"/>
</dbReference>
<evidence type="ECO:0000313" key="3">
    <source>
        <dbReference type="Proteomes" id="UP000530928"/>
    </source>
</evidence>
<proteinExistence type="predicted"/>
<dbReference type="InterPro" id="IPR029063">
    <property type="entry name" value="SAM-dependent_MTases_sf"/>
</dbReference>
<gene>
    <name evidence="2" type="ORF">HNR30_008364</name>
</gene>
<dbReference type="Pfam" id="PF08241">
    <property type="entry name" value="Methyltransf_11"/>
    <property type="match status" value="1"/>
</dbReference>
<dbReference type="AlphaFoldDB" id="A0A7W0CTC0"/>
<keyword evidence="2" id="KW-0489">Methyltransferase</keyword>
<accession>A0A7W0CTC0</accession>
<dbReference type="InterPro" id="IPR013216">
    <property type="entry name" value="Methyltransf_11"/>
</dbReference>
<dbReference type="CDD" id="cd02440">
    <property type="entry name" value="AdoMet_MTases"/>
    <property type="match status" value="1"/>
</dbReference>
<dbReference type="EMBL" id="JACDUR010000010">
    <property type="protein sequence ID" value="MBA2896968.1"/>
    <property type="molecule type" value="Genomic_DNA"/>
</dbReference>
<dbReference type="PANTHER" id="PTHR43591:SF24">
    <property type="entry name" value="2-METHOXY-6-POLYPRENYL-1,4-BENZOQUINOL METHYLASE, MITOCHONDRIAL"/>
    <property type="match status" value="1"/>
</dbReference>
<dbReference type="Gene3D" id="3.40.50.150">
    <property type="entry name" value="Vaccinia Virus protein VP39"/>
    <property type="match status" value="1"/>
</dbReference>
<protein>
    <submittedName>
        <fullName evidence="2">SAM-dependent methyltransferase</fullName>
    </submittedName>
</protein>
<evidence type="ECO:0000259" key="1">
    <source>
        <dbReference type="Pfam" id="PF08241"/>
    </source>
</evidence>
<name>A0A7W0CTC0_9ACTN</name>
<dbReference type="SUPFAM" id="SSF53335">
    <property type="entry name" value="S-adenosyl-L-methionine-dependent methyltransferases"/>
    <property type="match status" value="1"/>
</dbReference>
<keyword evidence="3" id="KW-1185">Reference proteome</keyword>
<reference evidence="2 3" key="1">
    <citation type="submission" date="2020-07" db="EMBL/GenBank/DDBJ databases">
        <title>Genomic Encyclopedia of Type Strains, Phase IV (KMG-IV): sequencing the most valuable type-strain genomes for metagenomic binning, comparative biology and taxonomic classification.</title>
        <authorList>
            <person name="Goeker M."/>
        </authorList>
    </citation>
    <scope>NUCLEOTIDE SEQUENCE [LARGE SCALE GENOMIC DNA]</scope>
    <source>
        <strain evidence="2 3">DSM 45533</strain>
    </source>
</reference>